<feature type="compositionally biased region" description="Low complexity" evidence="1">
    <location>
        <begin position="64"/>
        <end position="79"/>
    </location>
</feature>
<accession>A0A6J4TMP6</accession>
<evidence type="ECO:0000313" key="2">
    <source>
        <dbReference type="EMBL" id="CAA9526534.1"/>
    </source>
</evidence>
<dbReference type="Gene3D" id="1.20.5.320">
    <property type="entry name" value="6-Phosphogluconate Dehydrogenase, domain 3"/>
    <property type="match status" value="1"/>
</dbReference>
<dbReference type="PANTHER" id="PTHR24637:SF256">
    <property type="entry name" value="NEMATODE CUTICLE COLLAGEN N-TERMINAL DOMAIN-CONTAINING PROTEIN"/>
    <property type="match status" value="1"/>
</dbReference>
<dbReference type="EMBL" id="CADCVT010000361">
    <property type="protein sequence ID" value="CAA9526534.1"/>
    <property type="molecule type" value="Genomic_DNA"/>
</dbReference>
<dbReference type="AlphaFoldDB" id="A0A6J4TMP6"/>
<protein>
    <submittedName>
        <fullName evidence="2">Phage tail fiber protein</fullName>
    </submittedName>
</protein>
<dbReference type="InterPro" id="IPR008160">
    <property type="entry name" value="Collagen"/>
</dbReference>
<proteinExistence type="predicted"/>
<feature type="region of interest" description="Disordered" evidence="1">
    <location>
        <begin position="64"/>
        <end position="123"/>
    </location>
</feature>
<dbReference type="PANTHER" id="PTHR24637">
    <property type="entry name" value="COLLAGEN"/>
    <property type="match status" value="1"/>
</dbReference>
<reference evidence="2" key="1">
    <citation type="submission" date="2020-02" db="EMBL/GenBank/DDBJ databases">
        <authorList>
            <person name="Meier V. D."/>
        </authorList>
    </citation>
    <scope>NUCLEOTIDE SEQUENCE</scope>
    <source>
        <strain evidence="2">AVDCRST_MAG85</strain>
    </source>
</reference>
<name>A0A6J4TMP6_9ACTN</name>
<organism evidence="2">
    <name type="scientific">uncultured Solirubrobacteraceae bacterium</name>
    <dbReference type="NCBI Taxonomy" id="1162706"/>
    <lineage>
        <taxon>Bacteria</taxon>
        <taxon>Bacillati</taxon>
        <taxon>Actinomycetota</taxon>
        <taxon>Thermoleophilia</taxon>
        <taxon>Solirubrobacterales</taxon>
        <taxon>Solirubrobacteraceae</taxon>
        <taxon>environmental samples</taxon>
    </lineage>
</organism>
<evidence type="ECO:0000256" key="1">
    <source>
        <dbReference type="SAM" id="MobiDB-lite"/>
    </source>
</evidence>
<sequence>MMRFRRQLSYSNVVASLALFIALGGTSYAALTITGKNVKNESLTSADIKNRSLLSKDFKPGQLVAGAPGAVGPQGSPGATGPKGDKGDAGPQGPKGETGATGATGDTGATGSTGLTDVSRTAISTPLNNTEDIKVATAECPAGKQAIAGGATIIAPGLFSFPFESSERAILLESTPTGTNAWRAKAVERVDSSWGVRVYVVCANVDSA</sequence>
<feature type="compositionally biased region" description="Low complexity" evidence="1">
    <location>
        <begin position="97"/>
        <end position="116"/>
    </location>
</feature>
<gene>
    <name evidence="2" type="ORF">AVDCRST_MAG85-3285</name>
</gene>
<dbReference type="Pfam" id="PF01391">
    <property type="entry name" value="Collagen"/>
    <property type="match status" value="1"/>
</dbReference>